<protein>
    <submittedName>
        <fullName evidence="1">Uncharacterized protein</fullName>
    </submittedName>
</protein>
<dbReference type="Proteomes" id="UP001519460">
    <property type="component" value="Unassembled WGS sequence"/>
</dbReference>
<name>A0ABD0KKG3_9CAEN</name>
<evidence type="ECO:0000313" key="2">
    <source>
        <dbReference type="Proteomes" id="UP001519460"/>
    </source>
</evidence>
<keyword evidence="2" id="KW-1185">Reference proteome</keyword>
<accession>A0ABD0KKG3</accession>
<gene>
    <name evidence="1" type="ORF">BaRGS_00021127</name>
</gene>
<dbReference type="AlphaFoldDB" id="A0ABD0KKG3"/>
<proteinExistence type="predicted"/>
<dbReference type="EMBL" id="JACVVK020000162">
    <property type="protein sequence ID" value="KAK7487577.1"/>
    <property type="molecule type" value="Genomic_DNA"/>
</dbReference>
<evidence type="ECO:0000313" key="1">
    <source>
        <dbReference type="EMBL" id="KAK7487577.1"/>
    </source>
</evidence>
<organism evidence="1 2">
    <name type="scientific">Batillaria attramentaria</name>
    <dbReference type="NCBI Taxonomy" id="370345"/>
    <lineage>
        <taxon>Eukaryota</taxon>
        <taxon>Metazoa</taxon>
        <taxon>Spiralia</taxon>
        <taxon>Lophotrochozoa</taxon>
        <taxon>Mollusca</taxon>
        <taxon>Gastropoda</taxon>
        <taxon>Caenogastropoda</taxon>
        <taxon>Sorbeoconcha</taxon>
        <taxon>Cerithioidea</taxon>
        <taxon>Batillariidae</taxon>
        <taxon>Batillaria</taxon>
    </lineage>
</organism>
<sequence>MCPDLDLSGDQRQGKSLSSLLRCASYFKSYWSVQYGHITDGDSPQLSLLIFTVATGRCMIDSRLIIVTEPQRCNQ</sequence>
<comment type="caution">
    <text evidence="1">The sequence shown here is derived from an EMBL/GenBank/DDBJ whole genome shotgun (WGS) entry which is preliminary data.</text>
</comment>
<feature type="non-terminal residue" evidence="1">
    <location>
        <position position="75"/>
    </location>
</feature>
<reference evidence="1 2" key="1">
    <citation type="journal article" date="2023" name="Sci. Data">
        <title>Genome assembly of the Korean intertidal mud-creeper Batillaria attramentaria.</title>
        <authorList>
            <person name="Patra A.K."/>
            <person name="Ho P.T."/>
            <person name="Jun S."/>
            <person name="Lee S.J."/>
            <person name="Kim Y."/>
            <person name="Won Y.J."/>
        </authorList>
    </citation>
    <scope>NUCLEOTIDE SEQUENCE [LARGE SCALE GENOMIC DNA]</scope>
    <source>
        <strain evidence="1">Wonlab-2016</strain>
    </source>
</reference>